<keyword evidence="1" id="KW-0378">Hydrolase</keyword>
<sequence>MEKVGGFVNRPPLLYETNYDYWKSRMSAYLKSVDSKTWKAVLRGWEHPVVLDKDDNKTTDLKPEEEWTAPEDELALANSKALNALFNGVDKNMFRLIKKCDVAKDAWDILRTTHEGTSKVKSSRIQLLTTKFESLKMQEDETIQDYYMNVLDIANSFDSLGEKLSDEKLVRKILRSPKRFYMKVTAIEEAQEVSNMQVEELIGSLQNYELVVDNRTEKKGKGIAFTTSTADDVGKDEDAEEDKLTEDMAMLGRQFNRVMKQVNNKFRGNGRNFRFNTDRQQGNPKYDRGDEKNSQYKGVQCHECEGTDGDVDSDAARHVTAMTGRVEPSYDSADEELICEEVILPKCDQEGTNAVSAKFTSGHEATINQLLQERSKHLSKITELNNEVILLKSQLDHVLKQVKMMTTGTEVLDRMLNSQIVGKPNGIGFTHEHLKKEHHSNSHSQALEHYQKNRNKKPVKKIMFVTSSSKVSVPDKMLEHSVELSISEKNGYLSVYFDSGCSRHMTGVESFLENVRTYAKSCVTFGDGAKGKIVEIGDLVREGSPRLSNVLLVNGLTANLISISQLCDQGLSVNFSKTECQVLDGKGKLSMMGTRSKDNCYLWMSQEKAHLSSCLISKDEEVKLWHQKLGHVNMQGVKKAISHDAIRGLPKLDITERSICGECQIGKQIRVSHPRLEHQGTSKTLELLHIDLMRQMQVASIGGKRYVLVVVDDFSRFTWVNFIREKSDTFESFKELCIQLQREKNRGIVRIRSDHGTEFENSRFHEFCAKEGIRHEFSSPITPQQNGVVERKNRTLQESARVMLHAKHLPYHFWAEAMNTACHVHNRVTLRTGTTTTLYELWKERKLTVKYFHIFGSKCYILADKDYRKKMDPKSDEGIFLGYFQQQNLSVVPDVEADLETSTQENVVPETEVEPEATSVVAEVDQAEANKGPSIRVQKNHPQDLIIGDPNQGIRTRRSNEVVSNSCFVSKF</sequence>
<dbReference type="EMBL" id="AC169177">
    <property type="protein sequence ID" value="ABN08973.1"/>
    <property type="molecule type" value="Genomic_DNA"/>
</dbReference>
<dbReference type="Pfam" id="PF22936">
    <property type="entry name" value="Pol_BBD"/>
    <property type="match status" value="1"/>
</dbReference>
<keyword evidence="2" id="KW-0175">Coiled coil</keyword>
<dbReference type="GO" id="GO:0015074">
    <property type="term" value="P:DNA integration"/>
    <property type="evidence" value="ECO:0007669"/>
    <property type="project" value="InterPro"/>
</dbReference>
<dbReference type="InterPro" id="IPR012337">
    <property type="entry name" value="RNaseH-like_sf"/>
</dbReference>
<dbReference type="InterPro" id="IPR039537">
    <property type="entry name" value="Retrotran_Ty1/copia-like"/>
</dbReference>
<dbReference type="Pfam" id="PF13976">
    <property type="entry name" value="gag_pre-integrs"/>
    <property type="match status" value="1"/>
</dbReference>
<dbReference type="AlphaFoldDB" id="A2Q5V3"/>
<keyword evidence="5" id="KW-0808">Transferase</keyword>
<feature type="coiled-coil region" evidence="2">
    <location>
        <begin position="367"/>
        <end position="401"/>
    </location>
</feature>
<dbReference type="SUPFAM" id="SSF53098">
    <property type="entry name" value="Ribonuclease H-like"/>
    <property type="match status" value="1"/>
</dbReference>
<evidence type="ECO:0000256" key="3">
    <source>
        <dbReference type="SAM" id="MobiDB-lite"/>
    </source>
</evidence>
<name>A2Q5V3_MEDTR</name>
<evidence type="ECO:0000313" key="5">
    <source>
        <dbReference type="EMBL" id="ABN08973.1"/>
    </source>
</evidence>
<dbReference type="GO" id="GO:0003676">
    <property type="term" value="F:nucleic acid binding"/>
    <property type="evidence" value="ECO:0007669"/>
    <property type="project" value="InterPro"/>
</dbReference>
<dbReference type="InterPro" id="IPR025724">
    <property type="entry name" value="GAG-pre-integrase_dom"/>
</dbReference>
<dbReference type="GO" id="GO:0006508">
    <property type="term" value="P:proteolysis"/>
    <property type="evidence" value="ECO:0007669"/>
    <property type="project" value="UniProtKB-KW"/>
</dbReference>
<dbReference type="PANTHER" id="PTHR42648">
    <property type="entry name" value="TRANSPOSASE, PUTATIVE-RELATED"/>
    <property type="match status" value="1"/>
</dbReference>
<dbReference type="GO" id="GO:0008233">
    <property type="term" value="F:peptidase activity"/>
    <property type="evidence" value="ECO:0007669"/>
    <property type="project" value="UniProtKB-KW"/>
</dbReference>
<dbReference type="Pfam" id="PF00665">
    <property type="entry name" value="rve"/>
    <property type="match status" value="1"/>
</dbReference>
<accession>A2Q5V3</accession>
<evidence type="ECO:0000256" key="2">
    <source>
        <dbReference type="SAM" id="Coils"/>
    </source>
</evidence>
<organism evidence="5">
    <name type="scientific">Medicago truncatula</name>
    <name type="common">Barrel medic</name>
    <name type="synonym">Medicago tribuloides</name>
    <dbReference type="NCBI Taxonomy" id="3880"/>
    <lineage>
        <taxon>Eukaryota</taxon>
        <taxon>Viridiplantae</taxon>
        <taxon>Streptophyta</taxon>
        <taxon>Embryophyta</taxon>
        <taxon>Tracheophyta</taxon>
        <taxon>Spermatophyta</taxon>
        <taxon>Magnoliopsida</taxon>
        <taxon>eudicotyledons</taxon>
        <taxon>Gunneridae</taxon>
        <taxon>Pentapetalae</taxon>
        <taxon>rosids</taxon>
        <taxon>fabids</taxon>
        <taxon>Fabales</taxon>
        <taxon>Fabaceae</taxon>
        <taxon>Papilionoideae</taxon>
        <taxon>50 kb inversion clade</taxon>
        <taxon>NPAAA clade</taxon>
        <taxon>Hologalegina</taxon>
        <taxon>IRL clade</taxon>
        <taxon>Trifolieae</taxon>
        <taxon>Medicago</taxon>
    </lineage>
</organism>
<dbReference type="PANTHER" id="PTHR42648:SF21">
    <property type="entry name" value="CYSTEINE-RICH RLK (RECEPTOR-LIKE PROTEIN KINASE) 8"/>
    <property type="match status" value="1"/>
</dbReference>
<protein>
    <submittedName>
        <fullName evidence="5">Peptidase aspartic, catalytic; Polynucleotidyl transferase, Ribonuclease H fold</fullName>
    </submittedName>
</protein>
<dbReference type="InterPro" id="IPR001584">
    <property type="entry name" value="Integrase_cat-core"/>
</dbReference>
<reference evidence="5" key="2">
    <citation type="submission" date="2007-03" db="EMBL/GenBank/DDBJ databases">
        <authorList>
            <consortium name="The International Medicago Genome Annotation Group"/>
        </authorList>
    </citation>
    <scope>NUCLEOTIDE SEQUENCE</scope>
</reference>
<feature type="compositionally biased region" description="Basic and acidic residues" evidence="3">
    <location>
        <begin position="285"/>
        <end position="294"/>
    </location>
</feature>
<dbReference type="PROSITE" id="PS50994">
    <property type="entry name" value="INTEGRASE"/>
    <property type="match status" value="1"/>
</dbReference>
<gene>
    <name evidence="5" type="ORF">MtrDRAFT_AC169177g15v1</name>
</gene>
<feature type="region of interest" description="Disordered" evidence="3">
    <location>
        <begin position="269"/>
        <end position="294"/>
    </location>
</feature>
<dbReference type="Pfam" id="PF14223">
    <property type="entry name" value="Retrotran_gag_2"/>
    <property type="match status" value="1"/>
</dbReference>
<keyword evidence="1" id="KW-0645">Protease</keyword>
<feature type="domain" description="Integrase catalytic" evidence="4">
    <location>
        <begin position="670"/>
        <end position="846"/>
    </location>
</feature>
<dbReference type="InterPro" id="IPR036397">
    <property type="entry name" value="RNaseH_sf"/>
</dbReference>
<dbReference type="GO" id="GO:0016740">
    <property type="term" value="F:transferase activity"/>
    <property type="evidence" value="ECO:0007669"/>
    <property type="project" value="UniProtKB-KW"/>
</dbReference>
<evidence type="ECO:0000256" key="1">
    <source>
        <dbReference type="ARBA" id="ARBA00022670"/>
    </source>
</evidence>
<evidence type="ECO:0000259" key="4">
    <source>
        <dbReference type="PROSITE" id="PS50994"/>
    </source>
</evidence>
<dbReference type="Pfam" id="PF25597">
    <property type="entry name" value="SH3_retrovirus"/>
    <property type="match status" value="1"/>
</dbReference>
<reference evidence="5" key="1">
    <citation type="submission" date="2005-12" db="EMBL/GenBank/DDBJ databases">
        <authorList>
            <person name="Town C.D."/>
        </authorList>
    </citation>
    <scope>NUCLEOTIDE SEQUENCE</scope>
</reference>
<dbReference type="ExpressionAtlas" id="A2Q5V3">
    <property type="expression patterns" value="differential"/>
</dbReference>
<dbReference type="Gene3D" id="3.30.420.10">
    <property type="entry name" value="Ribonuclease H-like superfamily/Ribonuclease H"/>
    <property type="match status" value="1"/>
</dbReference>
<proteinExistence type="predicted"/>
<dbReference type="InterPro" id="IPR054722">
    <property type="entry name" value="PolX-like_BBD"/>
</dbReference>
<dbReference type="InterPro" id="IPR057670">
    <property type="entry name" value="SH3_retrovirus"/>
</dbReference>